<dbReference type="GO" id="GO:0004674">
    <property type="term" value="F:protein serine/threonine kinase activity"/>
    <property type="evidence" value="ECO:0007669"/>
    <property type="project" value="TreeGrafter"/>
</dbReference>
<dbReference type="VEuPathDB" id="FungiDB:FUN_014046"/>
<gene>
    <name evidence="3" type="ORF">RhiirA4_475886</name>
</gene>
<reference evidence="3 4" key="1">
    <citation type="submission" date="2015-10" db="EMBL/GenBank/DDBJ databases">
        <title>Genome analyses suggest a sexual origin of heterokaryosis in a supposedly ancient asexual fungus.</title>
        <authorList>
            <person name="Ropars J."/>
            <person name="Sedzielewska K."/>
            <person name="Noel J."/>
            <person name="Charron P."/>
            <person name="Farinelli L."/>
            <person name="Marton T."/>
            <person name="Kruger M."/>
            <person name="Pelin A."/>
            <person name="Brachmann A."/>
            <person name="Corradi N."/>
        </authorList>
    </citation>
    <scope>NUCLEOTIDE SEQUENCE [LARGE SCALE GENOMIC DNA]</scope>
    <source>
        <strain evidence="3 4">A4</strain>
    </source>
</reference>
<dbReference type="VEuPathDB" id="FungiDB:RhiirA1_472667"/>
<feature type="compositionally biased region" description="Polar residues" evidence="1">
    <location>
        <begin position="523"/>
        <end position="534"/>
    </location>
</feature>
<dbReference type="VEuPathDB" id="FungiDB:RhiirA1_456634"/>
<dbReference type="AlphaFoldDB" id="A0A2I1HAT3"/>
<evidence type="ECO:0000256" key="1">
    <source>
        <dbReference type="SAM" id="MobiDB-lite"/>
    </source>
</evidence>
<sequence>MSNIRIELIRAVLGRADLSIDYNIYVGFHQQYEFCEQFVLADNSLTEEEKTEAIRILNKDYDRDKIFYNSGTRRVCENCNQKCLATLYCEYCVRNYLKSNFSNWTSGNNVIDNLIKNCQMETLRPNVIIEWIPFNNLENIKYLTKGGFSEIYTADWIDGRYDEWDSKEQQLIRFGTLAVILKELKNVENASQSWFEEAKSHLTLGNKNPEIVQCYGLTQNPLNGNYLLVMRKMDMNLREYLQQNHNQLTWKERIGVTFEIIDNLYYVHNENLTHRDLHSGNILHSQFNNSWRISDLGFCGPADKPSTSIYGNLPYIAPEVINGKGYTYKSDIYSIAMLMWEISFGQPPFMNYEHDSILAINIIDGIRPKIISEIPSKYKSLMEQCWDANPLKRPDIDTLRNKVNEIMSYYRNNPNELPQLIAKIDKEKISSKLFTSKIHNFENLPEPKNATEEEQKAFYITRSYDFSISASKHSKSSNQYKSINFKDDDSKESSRLFKKLKMDNVDVQNDYEREIMQQRLNISINDEVQNNPNPHSEEKDKQETPDGPLLPFYELPFCQHDMLKLFSGDLPELTNEIIQYFKNDFSTLYSCILVNKFWCRLVIPLLWEDPFSIPTQNYRCIEIIYTLNEDSKTKFNEYGINNNSLPTNTLFNYPSFIKCLNIQIFVILLKMFIENEGNLRSFEVVIDIDSDCRDFNENMKLILQNLNFFYNIKNLKLNFPHSFPNVMNTIPFLQFLYSNCKSISSIVLNLSLLYKFKNFSLFEKCISQIIISQHNLKIITFEDNLYHPYFSLLKNSNCSNTF</sequence>
<keyword evidence="3" id="KW-0418">Kinase</keyword>
<keyword evidence="4" id="KW-1185">Reference proteome</keyword>
<name>A0A2I1HAT3_9GLOM</name>
<dbReference type="InterPro" id="IPR001245">
    <property type="entry name" value="Ser-Thr/Tyr_kinase_cat_dom"/>
</dbReference>
<dbReference type="Gene3D" id="1.10.510.10">
    <property type="entry name" value="Transferase(Phosphotransferase) domain 1"/>
    <property type="match status" value="1"/>
</dbReference>
<dbReference type="EMBL" id="LLXI01002025">
    <property type="protein sequence ID" value="PKY55977.1"/>
    <property type="molecule type" value="Genomic_DNA"/>
</dbReference>
<dbReference type="VEuPathDB" id="FungiDB:RhiirFUN_013813"/>
<accession>A0A2I1HAT3</accession>
<dbReference type="Proteomes" id="UP000234323">
    <property type="component" value="Unassembled WGS sequence"/>
</dbReference>
<evidence type="ECO:0000313" key="3">
    <source>
        <dbReference type="EMBL" id="PKY55977.1"/>
    </source>
</evidence>
<keyword evidence="3" id="KW-0808">Transferase</keyword>
<comment type="caution">
    <text evidence="3">The sequence shown here is derived from an EMBL/GenBank/DDBJ whole genome shotgun (WGS) entry which is preliminary data.</text>
</comment>
<dbReference type="InterPro" id="IPR000719">
    <property type="entry name" value="Prot_kinase_dom"/>
</dbReference>
<feature type="region of interest" description="Disordered" evidence="1">
    <location>
        <begin position="523"/>
        <end position="546"/>
    </location>
</feature>
<protein>
    <submittedName>
        <fullName evidence="3">Kinase-like protein</fullName>
    </submittedName>
</protein>
<dbReference type="InterPro" id="IPR051681">
    <property type="entry name" value="Ser/Thr_Kinases-Pseudokinases"/>
</dbReference>
<dbReference type="GO" id="GO:0005524">
    <property type="term" value="F:ATP binding"/>
    <property type="evidence" value="ECO:0007669"/>
    <property type="project" value="InterPro"/>
</dbReference>
<dbReference type="VEuPathDB" id="FungiDB:RhiirA1_469868"/>
<evidence type="ECO:0000259" key="2">
    <source>
        <dbReference type="PROSITE" id="PS50011"/>
    </source>
</evidence>
<evidence type="ECO:0000313" key="4">
    <source>
        <dbReference type="Proteomes" id="UP000234323"/>
    </source>
</evidence>
<organism evidence="3 4">
    <name type="scientific">Rhizophagus irregularis</name>
    <dbReference type="NCBI Taxonomy" id="588596"/>
    <lineage>
        <taxon>Eukaryota</taxon>
        <taxon>Fungi</taxon>
        <taxon>Fungi incertae sedis</taxon>
        <taxon>Mucoromycota</taxon>
        <taxon>Glomeromycotina</taxon>
        <taxon>Glomeromycetes</taxon>
        <taxon>Glomerales</taxon>
        <taxon>Glomeraceae</taxon>
        <taxon>Rhizophagus</taxon>
    </lineage>
</organism>
<dbReference type="PROSITE" id="PS50011">
    <property type="entry name" value="PROTEIN_KINASE_DOM"/>
    <property type="match status" value="1"/>
</dbReference>
<dbReference type="PANTHER" id="PTHR44329">
    <property type="entry name" value="SERINE/THREONINE-PROTEIN KINASE TNNI3K-RELATED"/>
    <property type="match status" value="1"/>
</dbReference>
<dbReference type="InterPro" id="IPR011009">
    <property type="entry name" value="Kinase-like_dom_sf"/>
</dbReference>
<feature type="domain" description="Protein kinase" evidence="2">
    <location>
        <begin position="137"/>
        <end position="407"/>
    </location>
</feature>
<dbReference type="VEuPathDB" id="FungiDB:RhiirFUN_010075"/>
<dbReference type="Pfam" id="PF07714">
    <property type="entry name" value="PK_Tyr_Ser-Thr"/>
    <property type="match status" value="1"/>
</dbReference>
<feature type="compositionally biased region" description="Basic and acidic residues" evidence="1">
    <location>
        <begin position="535"/>
        <end position="544"/>
    </location>
</feature>
<dbReference type="VEuPathDB" id="FungiDB:FUN_006200"/>
<proteinExistence type="predicted"/>
<dbReference type="SUPFAM" id="SSF56112">
    <property type="entry name" value="Protein kinase-like (PK-like)"/>
    <property type="match status" value="1"/>
</dbReference>